<evidence type="ECO:0000256" key="1">
    <source>
        <dbReference type="ARBA" id="ARBA00022603"/>
    </source>
</evidence>
<accession>A0ABY4CNH8</accession>
<name>A0ABY4CNH8_9BACL</name>
<evidence type="ECO:0000256" key="2">
    <source>
        <dbReference type="ARBA" id="ARBA00022679"/>
    </source>
</evidence>
<dbReference type="Gene3D" id="3.40.50.150">
    <property type="entry name" value="Vaccinia Virus protein VP39"/>
    <property type="match status" value="1"/>
</dbReference>
<proteinExistence type="predicted"/>
<dbReference type="Pfam" id="PF05175">
    <property type="entry name" value="MTS"/>
    <property type="match status" value="1"/>
</dbReference>
<evidence type="ECO:0000313" key="4">
    <source>
        <dbReference type="EMBL" id="UOF91884.1"/>
    </source>
</evidence>
<reference evidence="4" key="1">
    <citation type="submission" date="2021-12" db="EMBL/GenBank/DDBJ databases">
        <title>Alicyclobacillaceae gen. nov., sp. nov., isolated from chalcocite enrichment system.</title>
        <authorList>
            <person name="Jiang Z."/>
        </authorList>
    </citation>
    <scope>NUCLEOTIDE SEQUENCE</scope>
    <source>
        <strain evidence="4">MYW30-H2</strain>
    </source>
</reference>
<dbReference type="CDD" id="cd02440">
    <property type="entry name" value="AdoMet_MTases"/>
    <property type="match status" value="1"/>
</dbReference>
<organism evidence="4 5">
    <name type="scientific">Fodinisporobacter ferrooxydans</name>
    <dbReference type="NCBI Taxonomy" id="2901836"/>
    <lineage>
        <taxon>Bacteria</taxon>
        <taxon>Bacillati</taxon>
        <taxon>Bacillota</taxon>
        <taxon>Bacilli</taxon>
        <taxon>Bacillales</taxon>
        <taxon>Alicyclobacillaceae</taxon>
        <taxon>Fodinisporobacter</taxon>
    </lineage>
</organism>
<dbReference type="EMBL" id="CP089291">
    <property type="protein sequence ID" value="UOF91884.1"/>
    <property type="molecule type" value="Genomic_DNA"/>
</dbReference>
<sequence>MGQEHYFSSKPTTRHDAKTIEVVLRGYKIRLKTDAGVFSKNQVDFGTRLLIECMDIPNGSSVSILDLGCGYGPVGIVAAKLAPDSQVVMVDVNERAIELSAENVRNNQVTNAIVKISDLYQNVQGRTFQRILSNPPIRAGKKVVHQIFEEASNYLTDDGELWIVIQKKQGAPSAKKKLEELFVEVNDIGRDAGYRIFQARGKKQVE</sequence>
<dbReference type="GO" id="GO:0032259">
    <property type="term" value="P:methylation"/>
    <property type="evidence" value="ECO:0007669"/>
    <property type="project" value="UniProtKB-KW"/>
</dbReference>
<dbReference type="InterPro" id="IPR029063">
    <property type="entry name" value="SAM-dependent_MTases_sf"/>
</dbReference>
<gene>
    <name evidence="4" type="ORF">LSG31_06495</name>
</gene>
<protein>
    <submittedName>
        <fullName evidence="4">Class I SAM-dependent methyltransferase</fullName>
    </submittedName>
</protein>
<evidence type="ECO:0000259" key="3">
    <source>
        <dbReference type="Pfam" id="PF05175"/>
    </source>
</evidence>
<keyword evidence="5" id="KW-1185">Reference proteome</keyword>
<keyword evidence="1 4" id="KW-0489">Methyltransferase</keyword>
<dbReference type="InterPro" id="IPR007848">
    <property type="entry name" value="Small_mtfrase_dom"/>
</dbReference>
<dbReference type="Proteomes" id="UP000830167">
    <property type="component" value="Chromosome"/>
</dbReference>
<dbReference type="RefSeq" id="WP_347438574.1">
    <property type="nucleotide sequence ID" value="NZ_CP089291.1"/>
</dbReference>
<dbReference type="SUPFAM" id="SSF53335">
    <property type="entry name" value="S-adenosyl-L-methionine-dependent methyltransferases"/>
    <property type="match status" value="1"/>
</dbReference>
<dbReference type="GO" id="GO:0008168">
    <property type="term" value="F:methyltransferase activity"/>
    <property type="evidence" value="ECO:0007669"/>
    <property type="project" value="UniProtKB-KW"/>
</dbReference>
<dbReference type="InterPro" id="IPR046977">
    <property type="entry name" value="RsmC/RlmG"/>
</dbReference>
<evidence type="ECO:0000313" key="5">
    <source>
        <dbReference type="Proteomes" id="UP000830167"/>
    </source>
</evidence>
<keyword evidence="2" id="KW-0808">Transferase</keyword>
<feature type="domain" description="Methyltransferase small" evidence="3">
    <location>
        <begin position="29"/>
        <end position="198"/>
    </location>
</feature>
<dbReference type="PANTHER" id="PTHR47816">
    <property type="entry name" value="RIBOSOMAL RNA SMALL SUBUNIT METHYLTRANSFERASE C"/>
    <property type="match status" value="1"/>
</dbReference>
<dbReference type="PANTHER" id="PTHR47816:SF4">
    <property type="entry name" value="RIBOSOMAL RNA SMALL SUBUNIT METHYLTRANSFERASE C"/>
    <property type="match status" value="1"/>
</dbReference>